<protein>
    <submittedName>
        <fullName evidence="2">Uncharacterized protein</fullName>
    </submittedName>
</protein>
<keyword evidence="1" id="KW-0812">Transmembrane</keyword>
<feature type="transmembrane region" description="Helical" evidence="1">
    <location>
        <begin position="5"/>
        <end position="24"/>
    </location>
</feature>
<keyword evidence="3" id="KW-1185">Reference proteome</keyword>
<evidence type="ECO:0000256" key="1">
    <source>
        <dbReference type="SAM" id="Phobius"/>
    </source>
</evidence>
<proteinExistence type="predicted"/>
<accession>A0ABT4UJ74</accession>
<keyword evidence="1" id="KW-0472">Membrane</keyword>
<feature type="transmembrane region" description="Helical" evidence="1">
    <location>
        <begin position="30"/>
        <end position="50"/>
    </location>
</feature>
<comment type="caution">
    <text evidence="2">The sequence shown here is derived from an EMBL/GenBank/DDBJ whole genome shotgun (WGS) entry which is preliminary data.</text>
</comment>
<keyword evidence="1" id="KW-1133">Transmembrane helix</keyword>
<dbReference type="EMBL" id="JAQGEF010000008">
    <property type="protein sequence ID" value="MDA3614866.1"/>
    <property type="molecule type" value="Genomic_DNA"/>
</dbReference>
<organism evidence="2 3">
    <name type="scientific">Polluticaenibacter yanchengensis</name>
    <dbReference type="NCBI Taxonomy" id="3014562"/>
    <lineage>
        <taxon>Bacteria</taxon>
        <taxon>Pseudomonadati</taxon>
        <taxon>Bacteroidota</taxon>
        <taxon>Chitinophagia</taxon>
        <taxon>Chitinophagales</taxon>
        <taxon>Chitinophagaceae</taxon>
        <taxon>Polluticaenibacter</taxon>
    </lineage>
</organism>
<sequence length="69" mass="7622">MRIPYFVVTILLAILSVILMFKSFDYGHGWAIALAILSVLLFGILSVIAVSYEIKQGEAKDAAHHDGHH</sequence>
<evidence type="ECO:0000313" key="2">
    <source>
        <dbReference type="EMBL" id="MDA3614866.1"/>
    </source>
</evidence>
<reference evidence="2 3" key="1">
    <citation type="submission" date="2022-12" db="EMBL/GenBank/DDBJ databases">
        <title>Chitinophagaceae gen. sp. nov., a new member of the family Chitinophagaceae, isolated from soil in a chemical factory.</title>
        <authorList>
            <person name="Ke Z."/>
        </authorList>
    </citation>
    <scope>NUCLEOTIDE SEQUENCE [LARGE SCALE GENOMIC DNA]</scope>
    <source>
        <strain evidence="2 3">LY-5</strain>
    </source>
</reference>
<evidence type="ECO:0000313" key="3">
    <source>
        <dbReference type="Proteomes" id="UP001210231"/>
    </source>
</evidence>
<name>A0ABT4UJ74_9BACT</name>
<dbReference type="Proteomes" id="UP001210231">
    <property type="component" value="Unassembled WGS sequence"/>
</dbReference>
<dbReference type="RefSeq" id="WP_407031191.1">
    <property type="nucleotide sequence ID" value="NZ_JAQGEF010000008.1"/>
</dbReference>
<gene>
    <name evidence="2" type="ORF">O3P16_08600</name>
</gene>